<evidence type="ECO:0000313" key="2">
    <source>
        <dbReference type="Proteomes" id="UP001385951"/>
    </source>
</evidence>
<accession>A0AAW0FWR4</accession>
<proteinExistence type="predicted"/>
<protein>
    <submittedName>
        <fullName evidence="1">Uncharacterized protein</fullName>
    </submittedName>
</protein>
<comment type="caution">
    <text evidence="1">The sequence shown here is derived from an EMBL/GenBank/DDBJ whole genome shotgun (WGS) entry which is preliminary data.</text>
</comment>
<name>A0AAW0FWR4_9APHY</name>
<dbReference type="Proteomes" id="UP001385951">
    <property type="component" value="Unassembled WGS sequence"/>
</dbReference>
<gene>
    <name evidence="1" type="ORF">QCA50_015017</name>
</gene>
<organism evidence="1 2">
    <name type="scientific">Cerrena zonata</name>
    <dbReference type="NCBI Taxonomy" id="2478898"/>
    <lineage>
        <taxon>Eukaryota</taxon>
        <taxon>Fungi</taxon>
        <taxon>Dikarya</taxon>
        <taxon>Basidiomycota</taxon>
        <taxon>Agaricomycotina</taxon>
        <taxon>Agaricomycetes</taxon>
        <taxon>Polyporales</taxon>
        <taxon>Cerrenaceae</taxon>
        <taxon>Cerrena</taxon>
    </lineage>
</organism>
<dbReference type="EMBL" id="JASBNA010000038">
    <property type="protein sequence ID" value="KAK7682053.1"/>
    <property type="molecule type" value="Genomic_DNA"/>
</dbReference>
<keyword evidence="2" id="KW-1185">Reference proteome</keyword>
<evidence type="ECO:0000313" key="1">
    <source>
        <dbReference type="EMBL" id="KAK7682053.1"/>
    </source>
</evidence>
<dbReference type="AlphaFoldDB" id="A0AAW0FWR4"/>
<reference evidence="1 2" key="1">
    <citation type="submission" date="2022-09" db="EMBL/GenBank/DDBJ databases">
        <authorList>
            <person name="Palmer J.M."/>
        </authorList>
    </citation>
    <scope>NUCLEOTIDE SEQUENCE [LARGE SCALE GENOMIC DNA]</scope>
    <source>
        <strain evidence="1 2">DSM 7382</strain>
    </source>
</reference>
<sequence length="904" mass="103219">MSRLHSEILLAQAASEAASLSISETTSSDGTTVYGLGATTGRGILAVGSFALRRIDEGIIVFKLFSIRQHLRSKEDVSPDIVADLLEYQRIKAYPKPITRYAWSLIGVLLKRGQVEHFTKALSEWYPHEIRLFLRQLVAYRFSGWDKHHDIRRFMVVASSIKTIVLSLLRKDPLFLQGIFNASDFATFLIPGVHQDHTPEFALSAFFQHLCANYADEGKRTTIITDMVSYLRTEKSDQLLSVVDYIMKMMRSMVSNHEIQTSRDRMRHNISGALPYLSFALHLVTVSDVASKLFFDREAFQVVEDFCIFGFPNASCNHYQTAVSANVHVRWMAYAICCEFLAHLYRETDWTTNFDRSYNATLLELFSPSIPPGDIGMPFHESAVASDCLNNARTWNFIFHSLTSSEDVSFLSLIVRSMSDDLAIRFLRDLGAYKNYAWCRNAGILSALTDYYAFHQEMLDSRLRDLLQDLIPDKHQLLVEAYGLTGFLRILIDSEYLKQRRTRNNPSSSLSLFIGYVIHACQQTNEWDPPDTIVPLLELVQYVDISVIRPLLGRVMDGLQLFTCRQIDLRSLPQLSGEYTHLQPESHIHPAYPFVMLTHQLCLVSPLIAVSLCKDGLVATLESMWLTRCGQMDKMYTNDGHGAWLGIHVGIILILSTLLRTQGCEGYILRSPFLQWFLADDVHVATLRRYANDENVQWLILRSTQSTLLLRKDACAGVWRALIGIPLRRDGRLCLTYQQRIDICLEDHIACLVVALSCSPEYRWKGLLEGMKQSHEKQLRHFLVDSLRFLYDLRQSRELRHLLMTKLDEMQTFGILSSSESMNPVETFMKLLATGVLGKYISPYALPTIDISNMLDDISNGQFNLLQRGGRPTALQREAYATTSQALRHELDMFSMVKDKNRHH</sequence>